<organism evidence="3 4">
    <name type="scientific">Edaphochlamys debaryana</name>
    <dbReference type="NCBI Taxonomy" id="47281"/>
    <lineage>
        <taxon>Eukaryota</taxon>
        <taxon>Viridiplantae</taxon>
        <taxon>Chlorophyta</taxon>
        <taxon>core chlorophytes</taxon>
        <taxon>Chlorophyceae</taxon>
        <taxon>CS clade</taxon>
        <taxon>Chlamydomonadales</taxon>
        <taxon>Chlamydomonadales incertae sedis</taxon>
        <taxon>Edaphochlamys</taxon>
    </lineage>
</organism>
<protein>
    <recommendedName>
        <fullName evidence="5">Golgin candidate 6</fullName>
    </recommendedName>
</protein>
<feature type="region of interest" description="Disordered" evidence="2">
    <location>
        <begin position="866"/>
        <end position="886"/>
    </location>
</feature>
<comment type="caution">
    <text evidence="3">The sequence shown here is derived from an EMBL/GenBank/DDBJ whole genome shotgun (WGS) entry which is preliminary data.</text>
</comment>
<feature type="region of interest" description="Disordered" evidence="2">
    <location>
        <begin position="480"/>
        <end position="499"/>
    </location>
</feature>
<feature type="coiled-coil region" evidence="1">
    <location>
        <begin position="977"/>
        <end position="1074"/>
    </location>
</feature>
<keyword evidence="1" id="KW-0175">Coiled coil</keyword>
<evidence type="ECO:0000256" key="2">
    <source>
        <dbReference type="SAM" id="MobiDB-lite"/>
    </source>
</evidence>
<feature type="compositionally biased region" description="Pro residues" evidence="2">
    <location>
        <begin position="692"/>
        <end position="701"/>
    </location>
</feature>
<gene>
    <name evidence="3" type="ORF">HYH03_000521</name>
</gene>
<dbReference type="GO" id="GO:0061025">
    <property type="term" value="P:membrane fusion"/>
    <property type="evidence" value="ECO:0007669"/>
    <property type="project" value="TreeGrafter"/>
</dbReference>
<feature type="region of interest" description="Disordered" evidence="2">
    <location>
        <begin position="663"/>
        <end position="706"/>
    </location>
</feature>
<dbReference type="PANTHER" id="PTHR10013">
    <property type="entry name" value="GENERAL VESICULAR TRANSPORT FACTOR P115"/>
    <property type="match status" value="1"/>
</dbReference>
<evidence type="ECO:0000313" key="4">
    <source>
        <dbReference type="Proteomes" id="UP000612055"/>
    </source>
</evidence>
<dbReference type="EMBL" id="JAEHOE010000001">
    <property type="protein sequence ID" value="KAG2502027.1"/>
    <property type="molecule type" value="Genomic_DNA"/>
</dbReference>
<reference evidence="3" key="1">
    <citation type="journal article" date="2020" name="bioRxiv">
        <title>Comparative genomics of Chlamydomonas.</title>
        <authorList>
            <person name="Craig R.J."/>
            <person name="Hasan A.R."/>
            <person name="Ness R.W."/>
            <person name="Keightley P.D."/>
        </authorList>
    </citation>
    <scope>NUCLEOTIDE SEQUENCE</scope>
    <source>
        <strain evidence="3">CCAP 11/70</strain>
    </source>
</reference>
<feature type="region of interest" description="Disordered" evidence="2">
    <location>
        <begin position="928"/>
        <end position="957"/>
    </location>
</feature>
<dbReference type="GO" id="GO:0005783">
    <property type="term" value="C:endoplasmic reticulum"/>
    <property type="evidence" value="ECO:0007669"/>
    <property type="project" value="TreeGrafter"/>
</dbReference>
<feature type="region of interest" description="Disordered" evidence="2">
    <location>
        <begin position="410"/>
        <end position="429"/>
    </location>
</feature>
<evidence type="ECO:0000313" key="3">
    <source>
        <dbReference type="EMBL" id="KAG2502027.1"/>
    </source>
</evidence>
<name>A0A835YHN0_9CHLO</name>
<accession>A0A835YHN0</accession>
<dbReference type="InterPro" id="IPR011989">
    <property type="entry name" value="ARM-like"/>
</dbReference>
<feature type="compositionally biased region" description="Low complexity" evidence="2">
    <location>
        <begin position="664"/>
        <end position="691"/>
    </location>
</feature>
<dbReference type="InterPro" id="IPR024095">
    <property type="entry name" value="Vesicle_P115"/>
</dbReference>
<dbReference type="Proteomes" id="UP000612055">
    <property type="component" value="Unassembled WGS sequence"/>
</dbReference>
<dbReference type="AlphaFoldDB" id="A0A835YHN0"/>
<feature type="compositionally biased region" description="Low complexity" evidence="2">
    <location>
        <begin position="946"/>
        <end position="957"/>
    </location>
</feature>
<dbReference type="OrthoDB" id="198977at2759"/>
<dbReference type="GO" id="GO:0005795">
    <property type="term" value="C:Golgi stack"/>
    <property type="evidence" value="ECO:0007669"/>
    <property type="project" value="TreeGrafter"/>
</dbReference>
<dbReference type="Gene3D" id="1.25.10.10">
    <property type="entry name" value="Leucine-rich Repeat Variant"/>
    <property type="match status" value="1"/>
</dbReference>
<dbReference type="SUPFAM" id="SSF48371">
    <property type="entry name" value="ARM repeat"/>
    <property type="match status" value="1"/>
</dbReference>
<dbReference type="PANTHER" id="PTHR10013:SF0">
    <property type="entry name" value="GENERAL VESICULAR TRANSPORT FACTOR P115"/>
    <property type="match status" value="1"/>
</dbReference>
<keyword evidence="4" id="KW-1185">Reference proteome</keyword>
<feature type="compositionally biased region" description="Basic and acidic residues" evidence="2">
    <location>
        <begin position="35"/>
        <end position="51"/>
    </location>
</feature>
<feature type="region of interest" description="Disordered" evidence="2">
    <location>
        <begin position="31"/>
        <end position="63"/>
    </location>
</feature>
<evidence type="ECO:0008006" key="5">
    <source>
        <dbReference type="Google" id="ProtNLM"/>
    </source>
</evidence>
<dbReference type="InterPro" id="IPR016024">
    <property type="entry name" value="ARM-type_fold"/>
</dbReference>
<feature type="compositionally biased region" description="Low complexity" evidence="2">
    <location>
        <begin position="490"/>
        <end position="499"/>
    </location>
</feature>
<dbReference type="GO" id="GO:0012507">
    <property type="term" value="C:ER to Golgi transport vesicle membrane"/>
    <property type="evidence" value="ECO:0007669"/>
    <property type="project" value="TreeGrafter"/>
</dbReference>
<dbReference type="GO" id="GO:0006888">
    <property type="term" value="P:endoplasmic reticulum to Golgi vesicle-mediated transport"/>
    <property type="evidence" value="ECO:0007669"/>
    <property type="project" value="TreeGrafter"/>
</dbReference>
<dbReference type="GO" id="GO:0048211">
    <property type="term" value="P:Golgi vesicle docking"/>
    <property type="evidence" value="ECO:0007669"/>
    <property type="project" value="TreeGrafter"/>
</dbReference>
<evidence type="ECO:0000256" key="1">
    <source>
        <dbReference type="SAM" id="Coils"/>
    </source>
</evidence>
<sequence>MGIPILIAVLRDDRDDVQLLQGALEALVAATSSSHDTHHPSHDPAAGERGDGSSPYPPHPAGITPAEAQAAAVNAELFARQREHVGLLLGLLEDEPVGVADFYVRYHTVQLLTALLSHCAPKLQEAILATPMSVVRLTELLGERSEIIRNEALLLLAALTRSQGTPGAPGGGSEVQKIAAFEGAFDRVAELLREEGGLDGGTVAQDCIELMNNLLRGNMANQRLFREMGHAAALPRLLAAAVPAPGASASGPGGASGANGGGADDHFSALAGPIPFLSNGASSGFDTADEPGVEFGNALAALAAAGGEALRGGPALPRQKAANMLGLLETFRLLCAPPTSASDPDRATETASRSANQAKLLAAGALDALVGAALRDGGVPSAPVRTAALQALGDLVSELAAGQERLAAAAVRPGPHPGPSGPSGDASGPAADVSVLQAVLRVALYGADAAERTAAGYVIASYCHGNVEGQAMLAASVGPAHHSGGGAPPGLGSSSRPAPASFGQELVEALLAGGAALSGGSGAGGPAGLAGGPSGGASRFAGAGGGGSCGSGGGGQGLLVTCRAAGVLQHLLTGNPAARQRLLLAPIEAPPGPGVPPDFLMPRVVRHLTVALRPPCGDLSRLVVCTLLRLLLVWLQDCPPAVAALLDGAAHVPLLVDIATGRQGPAAASPAPGSAEQGSRSGPTASSGPPSGHLPPLPPYGSAPGGAAAQAAAAQAAPPPAAASGGDPVVCGLGACVLAACMLYGKPPDQHNAAAPSAPPPAAPSDLVLDVVMSRIGLAHFFFRLEDLRRTPAFAAAMADRGPAAKPMTRAAAAAAVAAAEQAAAAAAADGADSAVDGFQLGHDVAALVSGLEEAVRARTMEAFARPAGHRPGGQDGVPASPAEVPGADDRAKVAWALAALGRAARELDELRGRNRALAEDLFRISQQGHGVAPPSAAGSGPGMQGPAAGASAHGAPAAGSCGGLGLGASAADVEARVGLELKASRAEQEAAGLRKQLEMLSARLSQAEVDAHAAREAAASAHLAASKAEADLADLSSAYNNLETHAFATEAQLRNATAALGAAQQAAAAAEKRAQAAEAYAQQAAAAAAAAGGPGAGGVSEAEAARRVEEAVAAAKAEAAAEADEGMTDLLVCLGQEEKKVQVLGEALAAQGVDVEALLATIAPDDEEEEDGQ</sequence>
<dbReference type="GO" id="GO:0006886">
    <property type="term" value="P:intracellular protein transport"/>
    <property type="evidence" value="ECO:0007669"/>
    <property type="project" value="TreeGrafter"/>
</dbReference>
<proteinExistence type="predicted"/>